<dbReference type="KEGG" id="dax:FDQ92_04365"/>
<dbReference type="OrthoDB" id="5516926at2"/>
<evidence type="ECO:0000313" key="2">
    <source>
        <dbReference type="Proteomes" id="UP000298602"/>
    </source>
</evidence>
<name>A0A4P8L0V7_9BACT</name>
<evidence type="ECO:0000313" key="1">
    <source>
        <dbReference type="EMBL" id="QCQ21477.1"/>
    </source>
</evidence>
<reference evidence="1 2" key="1">
    <citation type="submission" date="2019-05" db="EMBL/GenBank/DDBJ databases">
        <title>The Complete Genome Sequence of the n-alkane-degrading Desulfoglaeba alkanexedens ALDC reveals multiple alkylsuccinate synthase gene clusters.</title>
        <authorList>
            <person name="Callaghan A.V."/>
            <person name="Davidova I.A."/>
            <person name="Duncan K.E."/>
            <person name="Morris B."/>
            <person name="McInerney M.J."/>
        </authorList>
    </citation>
    <scope>NUCLEOTIDE SEQUENCE [LARGE SCALE GENOMIC DNA]</scope>
    <source>
        <strain evidence="1 2">ALDC</strain>
    </source>
</reference>
<dbReference type="EMBL" id="CP040098">
    <property type="protein sequence ID" value="QCQ21477.1"/>
    <property type="molecule type" value="Genomic_DNA"/>
</dbReference>
<proteinExistence type="predicted"/>
<dbReference type="PANTHER" id="PTHR36456">
    <property type="entry name" value="UPF0232 PROTEIN SCO3875"/>
    <property type="match status" value="1"/>
</dbReference>
<reference evidence="1 2" key="2">
    <citation type="submission" date="2019-05" db="EMBL/GenBank/DDBJ databases">
        <authorList>
            <person name="Suflita J.M."/>
            <person name="Marks C.R."/>
        </authorList>
    </citation>
    <scope>NUCLEOTIDE SEQUENCE [LARGE SCALE GENOMIC DNA]</scope>
    <source>
        <strain evidence="1 2">ALDC</strain>
    </source>
</reference>
<dbReference type="PANTHER" id="PTHR36456:SF1">
    <property type="entry name" value="UPF0232 PROTEIN SCO3875"/>
    <property type="match status" value="1"/>
</dbReference>
<accession>A0A4P8L0V7</accession>
<keyword evidence="2" id="KW-1185">Reference proteome</keyword>
<dbReference type="Proteomes" id="UP000298602">
    <property type="component" value="Chromosome"/>
</dbReference>
<organism evidence="1 2">
    <name type="scientific">Desulfoglaeba alkanexedens ALDC</name>
    <dbReference type="NCBI Taxonomy" id="980445"/>
    <lineage>
        <taxon>Bacteria</taxon>
        <taxon>Pseudomonadati</taxon>
        <taxon>Thermodesulfobacteriota</taxon>
        <taxon>Syntrophobacteria</taxon>
        <taxon>Syntrophobacterales</taxon>
        <taxon>Syntrophobacteraceae</taxon>
        <taxon>Desulfoglaeba</taxon>
    </lineage>
</organism>
<sequence length="168" mass="19078">MRGNTSRLGAFLRDALNRHPAFSANPLGDWKELAGDQVARHCRPKSLKEGLLVLVASDAVWKHHMELHKEILREKINAGREKPLVEKIVIRIGEVPEEEAAINPGHQLLDRLKAKKQRTRRQQAKLRPLTAEEEALLAAIPDKELRKIGSRLLRRTTPPEIPQELDRG</sequence>
<dbReference type="RefSeq" id="WP_137423448.1">
    <property type="nucleotide sequence ID" value="NZ_CP040098.1"/>
</dbReference>
<gene>
    <name evidence="1" type="ORF">FDQ92_04365</name>
</gene>
<dbReference type="AlphaFoldDB" id="A0A4P8L0V7"/>
<dbReference type="Pfam" id="PF05258">
    <property type="entry name" value="DciA"/>
    <property type="match status" value="1"/>
</dbReference>
<dbReference type="InterPro" id="IPR007922">
    <property type="entry name" value="DciA-like"/>
</dbReference>
<protein>
    <submittedName>
        <fullName evidence="1">DUF721 domain-containing protein</fullName>
    </submittedName>
</protein>